<name>A0A1S3HV68_LINAN</name>
<dbReference type="PANTHER" id="PTHR45632">
    <property type="entry name" value="LD33804P"/>
    <property type="match status" value="1"/>
</dbReference>
<protein>
    <submittedName>
        <fullName evidence="5">Kelch-like protein 9</fullName>
    </submittedName>
</protein>
<dbReference type="SMART" id="SM00875">
    <property type="entry name" value="BACK"/>
    <property type="match status" value="1"/>
</dbReference>
<keyword evidence="1" id="KW-0880">Kelch repeat</keyword>
<dbReference type="Proteomes" id="UP000085678">
    <property type="component" value="Unplaced"/>
</dbReference>
<dbReference type="Gene3D" id="2.120.10.80">
    <property type="entry name" value="Kelch-type beta propeller"/>
    <property type="match status" value="1"/>
</dbReference>
<dbReference type="SMART" id="SM00225">
    <property type="entry name" value="BTB"/>
    <property type="match status" value="1"/>
</dbReference>
<dbReference type="Pfam" id="PF00651">
    <property type="entry name" value="BTB"/>
    <property type="match status" value="1"/>
</dbReference>
<dbReference type="PIRSF" id="PIRSF037037">
    <property type="entry name" value="Kelch-like_protein_gigaxonin"/>
    <property type="match status" value="1"/>
</dbReference>
<dbReference type="PROSITE" id="PS50097">
    <property type="entry name" value="BTB"/>
    <property type="match status" value="1"/>
</dbReference>
<proteinExistence type="predicted"/>
<keyword evidence="4" id="KW-1185">Reference proteome</keyword>
<dbReference type="Pfam" id="PF01344">
    <property type="entry name" value="Kelch_1"/>
    <property type="match status" value="1"/>
</dbReference>
<dbReference type="Pfam" id="PF24681">
    <property type="entry name" value="Kelch_KLHDC2_KLHL20_DRC7"/>
    <property type="match status" value="1"/>
</dbReference>
<dbReference type="RefSeq" id="XP_013389937.1">
    <property type="nucleotide sequence ID" value="XM_013534483.1"/>
</dbReference>
<dbReference type="AlphaFoldDB" id="A0A1S3HV68"/>
<evidence type="ECO:0000256" key="2">
    <source>
        <dbReference type="ARBA" id="ARBA00022737"/>
    </source>
</evidence>
<dbReference type="SMART" id="SM00612">
    <property type="entry name" value="Kelch"/>
    <property type="match status" value="4"/>
</dbReference>
<dbReference type="SUPFAM" id="SSF54695">
    <property type="entry name" value="POZ domain"/>
    <property type="match status" value="1"/>
</dbReference>
<dbReference type="Gene3D" id="3.30.710.10">
    <property type="entry name" value="Potassium Channel Kv1.1, Chain A"/>
    <property type="match status" value="1"/>
</dbReference>
<evidence type="ECO:0000313" key="4">
    <source>
        <dbReference type="Proteomes" id="UP000085678"/>
    </source>
</evidence>
<evidence type="ECO:0000256" key="1">
    <source>
        <dbReference type="ARBA" id="ARBA00022441"/>
    </source>
</evidence>
<dbReference type="Pfam" id="PF07707">
    <property type="entry name" value="BACK"/>
    <property type="match status" value="1"/>
</dbReference>
<dbReference type="InParanoid" id="A0A1S3HV68"/>
<dbReference type="SUPFAM" id="SSF117281">
    <property type="entry name" value="Kelch motif"/>
    <property type="match status" value="1"/>
</dbReference>
<evidence type="ECO:0000313" key="5">
    <source>
        <dbReference type="RefSeq" id="XP_013389937.1"/>
    </source>
</evidence>
<dbReference type="InterPro" id="IPR011705">
    <property type="entry name" value="BACK"/>
</dbReference>
<evidence type="ECO:0000259" key="3">
    <source>
        <dbReference type="PROSITE" id="PS50097"/>
    </source>
</evidence>
<dbReference type="GeneID" id="106158473"/>
<dbReference type="STRING" id="7574.A0A1S3HV68"/>
<feature type="domain" description="BTB" evidence="3">
    <location>
        <begin position="27"/>
        <end position="94"/>
    </location>
</feature>
<dbReference type="InterPro" id="IPR000210">
    <property type="entry name" value="BTB/POZ_dom"/>
</dbReference>
<dbReference type="InterPro" id="IPR006652">
    <property type="entry name" value="Kelch_1"/>
</dbReference>
<dbReference type="InterPro" id="IPR011333">
    <property type="entry name" value="SKP1/BTB/POZ_sf"/>
</dbReference>
<organism evidence="4 5">
    <name type="scientific">Lingula anatina</name>
    <name type="common">Brachiopod</name>
    <name type="synonym">Lingula unguis</name>
    <dbReference type="NCBI Taxonomy" id="7574"/>
    <lineage>
        <taxon>Eukaryota</taxon>
        <taxon>Metazoa</taxon>
        <taxon>Spiralia</taxon>
        <taxon>Lophotrochozoa</taxon>
        <taxon>Brachiopoda</taxon>
        <taxon>Linguliformea</taxon>
        <taxon>Lingulata</taxon>
        <taxon>Lingulida</taxon>
        <taxon>Linguloidea</taxon>
        <taxon>Lingulidae</taxon>
        <taxon>Lingula</taxon>
    </lineage>
</organism>
<sequence length="633" mass="71861">MSTGDQGQYGQFLLSRLGEFYQERLLCDYVLKVNEEKFEVHKVVLAGCSDYFRALFTHGMRESRSNMLQLDGLDTMAMRQLINFAYSGKLHLNLDNIENVLSVASFLQMTSAMELCSSFLKSNITFDNAEKLSALAETHGLVKVNQYKKKYILDNFYEFSQTDQFLKLDAKTLADYLADDSLKTTTEARLLKCALRWYDHDPEARKNVAHSVFEKIRFTLDGWPTIEYAQEREPFKSNINGCMEILNYASNYMQNASRKHLYQCNRTRVRYTRKTLVQIGGEHHIMYSYGDELAGTLVGYTHNHYFHLDNQRWFPLGVVGTFDSRSHCVFMEVNDFGILIGGYLYSWVTLPQAQKFPTNEVKLFVPGGFALWDMPYMLEDRAHHAAVRIGDFLYVAGGMGHDAFLSSVERFNMREEVWEYVTSLPSSLIDHAAAECQNKMYVSGGIEGNSDVGTDKVQVYDPETNRWSTVNKMLTGRLGHTMTKVGDRLIVCGGRLDDQSPRCLITVEAYSPSTNQWTYISPLRNDTSYMAAVVLEEKLLILGGVNSVQDHLQSIQQYDPELDKWTLYGSLPTPLGSFGCCALTVKMTENGQEDTDSVMDAYNVWPSGSEPGSDEEDHEVQDAIAVLNLQNGL</sequence>
<dbReference type="OrthoDB" id="6678352at2759"/>
<dbReference type="PANTHER" id="PTHR45632:SF3">
    <property type="entry name" value="KELCH-LIKE PROTEIN 32"/>
    <property type="match status" value="1"/>
</dbReference>
<dbReference type="FunCoup" id="A0A1S3HV68">
    <property type="interactions" value="522"/>
</dbReference>
<reference evidence="5" key="1">
    <citation type="submission" date="2025-08" db="UniProtKB">
        <authorList>
            <consortium name="RefSeq"/>
        </authorList>
    </citation>
    <scope>IDENTIFICATION</scope>
    <source>
        <tissue evidence="5">Gonads</tissue>
    </source>
</reference>
<keyword evidence="2" id="KW-0677">Repeat</keyword>
<dbReference type="Gene3D" id="1.25.40.420">
    <property type="match status" value="1"/>
</dbReference>
<dbReference type="InterPro" id="IPR017096">
    <property type="entry name" value="BTB-kelch_protein"/>
</dbReference>
<gene>
    <name evidence="5" type="primary">LOC106158473</name>
</gene>
<dbReference type="KEGG" id="lak:106158473"/>
<dbReference type="InterPro" id="IPR015915">
    <property type="entry name" value="Kelch-typ_b-propeller"/>
</dbReference>
<accession>A0A1S3HV68</accession>